<dbReference type="Proteomes" id="UP001642409">
    <property type="component" value="Unassembled WGS sequence"/>
</dbReference>
<evidence type="ECO:0000313" key="4">
    <source>
        <dbReference type="EMBL" id="CAL5980445.1"/>
    </source>
</evidence>
<organism evidence="1">
    <name type="scientific">Hexamita inflata</name>
    <dbReference type="NCBI Taxonomy" id="28002"/>
    <lineage>
        <taxon>Eukaryota</taxon>
        <taxon>Metamonada</taxon>
        <taxon>Diplomonadida</taxon>
        <taxon>Hexamitidae</taxon>
        <taxon>Hexamitinae</taxon>
        <taxon>Hexamita</taxon>
    </lineage>
</organism>
<sequence>MGQTICLNQEQNPSQLQLDVVYLNNVLKCPNNSFAEDIQESKDMNYQLFLDNYTARKISKKSMDSYNSYYVQQLSQVITNESNQRTCLLDQIQLNIDEESSVQLIDDINDDLVVTI</sequence>
<evidence type="ECO:0000313" key="2">
    <source>
        <dbReference type="EMBL" id="CAI9923264.1"/>
    </source>
</evidence>
<evidence type="ECO:0000313" key="1">
    <source>
        <dbReference type="EMBL" id="CAI9923260.1"/>
    </source>
</evidence>
<dbReference type="EMBL" id="CATOUU010000279">
    <property type="protein sequence ID" value="CAI9923260.1"/>
    <property type="molecule type" value="Genomic_DNA"/>
</dbReference>
<dbReference type="EMBL" id="CATOUU010000279">
    <property type="protein sequence ID" value="CAI9923264.1"/>
    <property type="molecule type" value="Genomic_DNA"/>
</dbReference>
<dbReference type="EMBL" id="CAXDID020000012">
    <property type="protein sequence ID" value="CAL5980445.1"/>
    <property type="molecule type" value="Genomic_DNA"/>
</dbReference>
<accession>A0AA86TP20</accession>
<reference evidence="1" key="1">
    <citation type="submission" date="2023-06" db="EMBL/GenBank/DDBJ databases">
        <authorList>
            <person name="Kurt Z."/>
        </authorList>
    </citation>
    <scope>NUCLEOTIDE SEQUENCE</scope>
</reference>
<evidence type="ECO:0000313" key="5">
    <source>
        <dbReference type="Proteomes" id="UP001642409"/>
    </source>
</evidence>
<keyword evidence="5" id="KW-1185">Reference proteome</keyword>
<protein>
    <submittedName>
        <fullName evidence="3">Hypothetical_protein</fullName>
    </submittedName>
</protein>
<dbReference type="AlphaFoldDB" id="A0AA86TP20"/>
<proteinExistence type="predicted"/>
<name>A0AA86TP20_9EUKA</name>
<evidence type="ECO:0000313" key="3">
    <source>
        <dbReference type="EMBL" id="CAL5980437.1"/>
    </source>
</evidence>
<reference evidence="3 5" key="2">
    <citation type="submission" date="2024-07" db="EMBL/GenBank/DDBJ databases">
        <authorList>
            <person name="Akdeniz Z."/>
        </authorList>
    </citation>
    <scope>NUCLEOTIDE SEQUENCE [LARGE SCALE GENOMIC DNA]</scope>
</reference>
<gene>
    <name evidence="1" type="ORF">HINF_LOCUS10905</name>
    <name evidence="2" type="ORF">HINF_LOCUS10909</name>
    <name evidence="3" type="ORF">HINF_LOCUS6172</name>
    <name evidence="4" type="ORF">HINF_LOCUS6176</name>
</gene>
<dbReference type="EMBL" id="CAXDID020000012">
    <property type="protein sequence ID" value="CAL5980437.1"/>
    <property type="molecule type" value="Genomic_DNA"/>
</dbReference>
<comment type="caution">
    <text evidence="1">The sequence shown here is derived from an EMBL/GenBank/DDBJ whole genome shotgun (WGS) entry which is preliminary data.</text>
</comment>